<keyword evidence="1" id="KW-0175">Coiled coil</keyword>
<proteinExistence type="predicted"/>
<keyword evidence="3" id="KW-0132">Cell division</keyword>
<sequence length="153" mass="17211">MPAGGGKAPPTRSERKRSRYGFAVPEVLTVRALVLSVVVLLAVVLLLPTVRAVVAQQAQLSELRQELSEQQEQKAGLENELARWDDRSYVIEQARTRLRFVMPGDTPWRTLDADSVQEEEPEPGPVQTPREDQGETTPWYARLWDSFRIADSG</sequence>
<feature type="coiled-coil region" evidence="1">
    <location>
        <begin position="53"/>
        <end position="87"/>
    </location>
</feature>
<organism evidence="3 4">
    <name type="scientific">Myceligenerans xiligouense</name>
    <dbReference type="NCBI Taxonomy" id="253184"/>
    <lineage>
        <taxon>Bacteria</taxon>
        <taxon>Bacillati</taxon>
        <taxon>Actinomycetota</taxon>
        <taxon>Actinomycetes</taxon>
        <taxon>Micrococcales</taxon>
        <taxon>Promicromonosporaceae</taxon>
        <taxon>Myceligenerans</taxon>
    </lineage>
</organism>
<evidence type="ECO:0000313" key="4">
    <source>
        <dbReference type="Proteomes" id="UP000280501"/>
    </source>
</evidence>
<reference evidence="3 4" key="1">
    <citation type="submission" date="2018-11" db="EMBL/GenBank/DDBJ databases">
        <title>Sequencing the genomes of 1000 actinobacteria strains.</title>
        <authorList>
            <person name="Klenk H.-P."/>
        </authorList>
    </citation>
    <scope>NUCLEOTIDE SEQUENCE [LARGE SCALE GENOMIC DNA]</scope>
    <source>
        <strain evidence="3 4">DSM 15700</strain>
    </source>
</reference>
<dbReference type="GO" id="GO:0051301">
    <property type="term" value="P:cell division"/>
    <property type="evidence" value="ECO:0007669"/>
    <property type="project" value="UniProtKB-KW"/>
</dbReference>
<dbReference type="Proteomes" id="UP000280501">
    <property type="component" value="Unassembled WGS sequence"/>
</dbReference>
<feature type="region of interest" description="Disordered" evidence="2">
    <location>
        <begin position="109"/>
        <end position="137"/>
    </location>
</feature>
<evidence type="ECO:0000256" key="1">
    <source>
        <dbReference type="SAM" id="Coils"/>
    </source>
</evidence>
<keyword evidence="4" id="KW-1185">Reference proteome</keyword>
<dbReference type="AlphaFoldDB" id="A0A3N4YGP4"/>
<evidence type="ECO:0000313" key="3">
    <source>
        <dbReference type="EMBL" id="RPF19983.1"/>
    </source>
</evidence>
<protein>
    <submittedName>
        <fullName evidence="3">Cell division protein FtsB</fullName>
    </submittedName>
</protein>
<dbReference type="InterPro" id="IPR007060">
    <property type="entry name" value="FtsL/DivIC"/>
</dbReference>
<accession>A0A3N4YGP4</accession>
<comment type="caution">
    <text evidence="3">The sequence shown here is derived from an EMBL/GenBank/DDBJ whole genome shotgun (WGS) entry which is preliminary data.</text>
</comment>
<dbReference type="Pfam" id="PF04977">
    <property type="entry name" value="DivIC"/>
    <property type="match status" value="1"/>
</dbReference>
<keyword evidence="3" id="KW-0131">Cell cycle</keyword>
<gene>
    <name evidence="3" type="ORF">EDD34_0557</name>
</gene>
<name>A0A3N4YGP4_9MICO</name>
<dbReference type="EMBL" id="RKQZ01000001">
    <property type="protein sequence ID" value="RPF19983.1"/>
    <property type="molecule type" value="Genomic_DNA"/>
</dbReference>
<evidence type="ECO:0000256" key="2">
    <source>
        <dbReference type="SAM" id="MobiDB-lite"/>
    </source>
</evidence>